<dbReference type="STRING" id="228957.SAMN04488008_10627"/>
<organism evidence="6 7">
    <name type="scientific">Maribacter orientalis</name>
    <dbReference type="NCBI Taxonomy" id="228957"/>
    <lineage>
        <taxon>Bacteria</taxon>
        <taxon>Pseudomonadati</taxon>
        <taxon>Bacteroidota</taxon>
        <taxon>Flavobacteriia</taxon>
        <taxon>Flavobacteriales</taxon>
        <taxon>Flavobacteriaceae</taxon>
        <taxon>Maribacter</taxon>
    </lineage>
</organism>
<feature type="transmembrane region" description="Helical" evidence="5">
    <location>
        <begin position="153"/>
        <end position="170"/>
    </location>
</feature>
<evidence type="ECO:0000256" key="3">
    <source>
        <dbReference type="ARBA" id="ARBA00022989"/>
    </source>
</evidence>
<feature type="transmembrane region" description="Helical" evidence="5">
    <location>
        <begin position="114"/>
        <end position="132"/>
    </location>
</feature>
<evidence type="ECO:0000313" key="7">
    <source>
        <dbReference type="Proteomes" id="UP000198990"/>
    </source>
</evidence>
<dbReference type="Pfam" id="PF01943">
    <property type="entry name" value="Polysacc_synt"/>
    <property type="match status" value="1"/>
</dbReference>
<keyword evidence="3 5" id="KW-1133">Transmembrane helix</keyword>
<gene>
    <name evidence="6" type="ORF">SAMN04488008_10627</name>
</gene>
<accession>A0A1H7TGF4</accession>
<sequence>MSFKKSLKAVSFLWLGSILGSGSTFVIYIILAREIGPSSFGIFSSAIATTMIFSLLAGFGVAQSWLKIFGEEGWSGIRWVKPSLYFVVLTLAIITVFLAVFSKLPFQDAVTSRILLVLTLHMYGFIAIELVTSKLQLEEGYVNMTIWKLLPNLLRLISILISVFILGIELDVYKIAFIYAFVGVLSLLISLPHFLKMIEGDFGLKGHGNKKQVQNNIVKISDVLKESWPFGLATLFAFIYVQSDIIMVKYLAGDEQAGYYNVGYVILTAILLIPSILFGKFLLPKYHRWANQDKPKFYKVYKLSNILMLILGILAMLFILIGSETFIILVFGIEYYDSIVLMNILAFCVPISFLTYSFGAVLVTRKHMRLKVVFMGSVAVFNILANLLLIPKFGPKGAALATVGSNILLMALYFWGAKKRVFVKGF</sequence>
<evidence type="ECO:0000313" key="6">
    <source>
        <dbReference type="EMBL" id="SEL83930.1"/>
    </source>
</evidence>
<evidence type="ECO:0000256" key="1">
    <source>
        <dbReference type="ARBA" id="ARBA00004141"/>
    </source>
</evidence>
<dbReference type="GO" id="GO:0016020">
    <property type="term" value="C:membrane"/>
    <property type="evidence" value="ECO:0007669"/>
    <property type="project" value="UniProtKB-SubCell"/>
</dbReference>
<proteinExistence type="predicted"/>
<keyword evidence="7" id="KW-1185">Reference proteome</keyword>
<evidence type="ECO:0000256" key="5">
    <source>
        <dbReference type="SAM" id="Phobius"/>
    </source>
</evidence>
<dbReference type="PANTHER" id="PTHR43424">
    <property type="entry name" value="LOCUS PUTATIVE PROTEIN 1-RELATED"/>
    <property type="match status" value="1"/>
</dbReference>
<comment type="subcellular location">
    <subcellularLocation>
        <location evidence="1">Membrane</location>
        <topology evidence="1">Multi-pass membrane protein</topology>
    </subcellularLocation>
</comment>
<evidence type="ECO:0000256" key="2">
    <source>
        <dbReference type="ARBA" id="ARBA00022692"/>
    </source>
</evidence>
<feature type="transmembrane region" description="Helical" evidence="5">
    <location>
        <begin position="264"/>
        <end position="283"/>
    </location>
</feature>
<dbReference type="AlphaFoldDB" id="A0A1H7TGF4"/>
<feature type="transmembrane region" description="Helical" evidence="5">
    <location>
        <begin position="83"/>
        <end position="102"/>
    </location>
</feature>
<feature type="transmembrane region" description="Helical" evidence="5">
    <location>
        <begin position="397"/>
        <end position="416"/>
    </location>
</feature>
<feature type="transmembrane region" description="Helical" evidence="5">
    <location>
        <begin position="339"/>
        <end position="363"/>
    </location>
</feature>
<name>A0A1H7TGF4_9FLAO</name>
<dbReference type="SMR" id="A0A1H7TGF4"/>
<dbReference type="CDD" id="cd13128">
    <property type="entry name" value="MATE_Wzx_like"/>
    <property type="match status" value="1"/>
</dbReference>
<dbReference type="PANTHER" id="PTHR43424:SF1">
    <property type="entry name" value="LOCUS PUTATIVE PROTEIN 1-RELATED"/>
    <property type="match status" value="1"/>
</dbReference>
<feature type="transmembrane region" description="Helical" evidence="5">
    <location>
        <begin position="303"/>
        <end position="333"/>
    </location>
</feature>
<dbReference type="InterPro" id="IPR052556">
    <property type="entry name" value="PolySynth_Transporter"/>
</dbReference>
<reference evidence="7" key="1">
    <citation type="submission" date="2016-10" db="EMBL/GenBank/DDBJ databases">
        <authorList>
            <person name="Varghese N."/>
            <person name="Submissions S."/>
        </authorList>
    </citation>
    <scope>NUCLEOTIDE SEQUENCE [LARGE SCALE GENOMIC DNA]</scope>
    <source>
        <strain evidence="7">DSM 16471</strain>
    </source>
</reference>
<feature type="transmembrane region" description="Helical" evidence="5">
    <location>
        <begin position="176"/>
        <end position="195"/>
    </location>
</feature>
<dbReference type="RefSeq" id="WP_091625138.1">
    <property type="nucleotide sequence ID" value="NZ_FNZN01000006.1"/>
</dbReference>
<dbReference type="EMBL" id="FNZN01000006">
    <property type="protein sequence ID" value="SEL83930.1"/>
    <property type="molecule type" value="Genomic_DNA"/>
</dbReference>
<feature type="transmembrane region" description="Helical" evidence="5">
    <location>
        <begin position="370"/>
        <end position="391"/>
    </location>
</feature>
<feature type="transmembrane region" description="Helical" evidence="5">
    <location>
        <begin position="12"/>
        <end position="30"/>
    </location>
</feature>
<dbReference type="OrthoDB" id="9770347at2"/>
<evidence type="ECO:0000256" key="4">
    <source>
        <dbReference type="ARBA" id="ARBA00023136"/>
    </source>
</evidence>
<feature type="transmembrane region" description="Helical" evidence="5">
    <location>
        <begin position="42"/>
        <end position="62"/>
    </location>
</feature>
<protein>
    <submittedName>
        <fullName evidence="6">Membrane protein involved in the export of O-antigen and teichoic acid</fullName>
    </submittedName>
</protein>
<keyword evidence="2 5" id="KW-0812">Transmembrane</keyword>
<keyword evidence="4 5" id="KW-0472">Membrane</keyword>
<dbReference type="Proteomes" id="UP000198990">
    <property type="component" value="Unassembled WGS sequence"/>
</dbReference>
<dbReference type="InterPro" id="IPR002797">
    <property type="entry name" value="Polysacc_synth"/>
</dbReference>